<evidence type="ECO:0000256" key="1">
    <source>
        <dbReference type="ARBA" id="ARBA00004147"/>
    </source>
</evidence>
<dbReference type="GO" id="GO:0042025">
    <property type="term" value="C:host cell nucleus"/>
    <property type="evidence" value="ECO:0007669"/>
    <property type="project" value="UniProtKB-SubCell"/>
</dbReference>
<name>A0A1L3KF93_9VIRU</name>
<dbReference type="InterPro" id="IPR046811">
    <property type="entry name" value="Flavi_NS5_thumb"/>
</dbReference>
<dbReference type="Pfam" id="PF01728">
    <property type="entry name" value="FtsJ"/>
    <property type="match status" value="1"/>
</dbReference>
<evidence type="ECO:0000256" key="7">
    <source>
        <dbReference type="ARBA" id="ARBA00022953"/>
    </source>
</evidence>
<dbReference type="EMBL" id="KX883002">
    <property type="protein sequence ID" value="APG76081.1"/>
    <property type="molecule type" value="Genomic_RNA"/>
</dbReference>
<keyword evidence="4" id="KW-0808">Transferase</keyword>
<dbReference type="CDD" id="cd20761">
    <property type="entry name" value="capping_2-OMTase_Flaviviridae"/>
    <property type="match status" value="1"/>
</dbReference>
<dbReference type="Pfam" id="PF20483">
    <property type="entry name" value="Flavi_NS5_thumb"/>
    <property type="match status" value="1"/>
</dbReference>
<organism evidence="9">
    <name type="scientific">Changjiang Jingmen-like virus</name>
    <dbReference type="NCBI Taxonomy" id="1922763"/>
    <lineage>
        <taxon>Viruses</taxon>
        <taxon>Riboviria</taxon>
    </lineage>
</organism>
<dbReference type="InterPro" id="IPR029063">
    <property type="entry name" value="SAM-dependent_MTases_sf"/>
</dbReference>
<dbReference type="Pfam" id="PF00972">
    <property type="entry name" value="Flavi_NS5"/>
    <property type="match status" value="1"/>
</dbReference>
<dbReference type="Gene3D" id="1.10.260.90">
    <property type="match status" value="1"/>
</dbReference>
<dbReference type="GO" id="GO:0004483">
    <property type="term" value="F:methyltransferase cap1 activity"/>
    <property type="evidence" value="ECO:0007669"/>
    <property type="project" value="InterPro"/>
</dbReference>
<reference evidence="9" key="1">
    <citation type="journal article" date="2016" name="Nature">
        <title>Redefining the invertebrate RNA virosphere.</title>
        <authorList>
            <person name="Shi M."/>
            <person name="Lin X.D."/>
            <person name="Tian J.H."/>
            <person name="Chen L.J."/>
            <person name="Chen X."/>
            <person name="Li C.X."/>
            <person name="Qin X.C."/>
            <person name="Li J."/>
            <person name="Cao J.P."/>
            <person name="Eden J.S."/>
            <person name="Buchmann J."/>
            <person name="Wang W."/>
            <person name="Xu J."/>
            <person name="Holmes E.C."/>
            <person name="Zhang Y.Z."/>
        </authorList>
    </citation>
    <scope>NUCLEOTIDE SEQUENCE</scope>
    <source>
        <strain evidence="9">CJLX28200</strain>
    </source>
</reference>
<dbReference type="InterPro" id="IPR043502">
    <property type="entry name" value="DNA/RNA_pol_sf"/>
</dbReference>
<dbReference type="InterPro" id="IPR007094">
    <property type="entry name" value="RNA-dir_pol_PSvirus"/>
</dbReference>
<dbReference type="GO" id="GO:0003968">
    <property type="term" value="F:RNA-directed RNA polymerase activity"/>
    <property type="evidence" value="ECO:0007669"/>
    <property type="project" value="InterPro"/>
</dbReference>
<dbReference type="GO" id="GO:0004482">
    <property type="term" value="F:mRNA 5'-cap (guanine-N7-)-methyltransferase activity"/>
    <property type="evidence" value="ECO:0007669"/>
    <property type="project" value="InterPro"/>
</dbReference>
<feature type="domain" description="RdRp catalytic" evidence="8">
    <location>
        <begin position="570"/>
        <end position="706"/>
    </location>
</feature>
<keyword evidence="6" id="KW-0694">RNA-binding</keyword>
<sequence>MENEEVEKLPPWPGERCNTQIGCFFDQLGWLCIVIKIIFKRFMRWIIPFIGHNSESVLRKINDIKTKWKYAPTRDWLAIYKDVVSTMTKGEFTEFKLRGLIEYRRNRTMASRGMIKLVDLLNQSKVHVYGNVLNLCSGAGGWDQELARRPEVVKIRSVTYGATATTPGHEVFSTLPFAGREKIDLRYGDAREEAEGDYQWVLFDGGESYPDPVREADKFYALLTTVTRKHIKPTTNFILKILTPTDERVSKYLKEIQEITGTGALYRSSQSRTTSTELYFISTARTSVDTSTRNLLQSVLSRAEAFEGMRVGIDKREDMLNRNDTKIPGIEKLKKPNYERSIAMLGSKVAESGRAYLHWDSRGVYPFGISGSRSQPPMKITGHLTNELKEILPGMNQWVLTDTTPRGFAKVFNQKVDNTPIEDHKYIEYMKIVYSELAERMPSISVLTDDEILKQANQQGAPGATDTVQNIKEFFATDWRKIVMECEEALYQGKPIHAIWSTMGKREKKKTPGAPKGSRMIAYLPIAMRIVELKYLGQVINFTKPENNPMGVGGIGLHDLGERMNELWMEAAMSDDIAGWDTKVSAKMLEMEHDFIQRKFQGDARSKEIIKNLFKIYKHPLILIPMESDYVRSELVEGFGQRLSGSIITYGMNTISRQAVLLTTVGISESMTPSEIVDNVFGKKIRGMISGDDCVLLASKEVVRRASRAFDILNEMGMVRKDLPLLSPTPIQYRIEDVSFCSHSYERISYYDEVRDKTVYRYMPTRDTAEILGKASTWLGMRGGDEGELAWITTQGSNLLACYHHMRLPRLMGIIYKSIAPSNLLLVSEGPMWKKTPWLRHGDMLDIINRTLFGESTIYPVPDFEVRRFSHLGYLPQYRENIYNNLSKEQSRLIRRWKVKAMNKAYSIGRTWGGDLEYLEQSNLFQKLRFTVS</sequence>
<evidence type="ECO:0000256" key="6">
    <source>
        <dbReference type="ARBA" id="ARBA00022884"/>
    </source>
</evidence>
<accession>A0A1L3KF93</accession>
<keyword evidence="7" id="KW-0693">Viral RNA replication</keyword>
<evidence type="ECO:0000256" key="2">
    <source>
        <dbReference type="ARBA" id="ARBA00022562"/>
    </source>
</evidence>
<dbReference type="GO" id="GO:0005524">
    <property type="term" value="F:ATP binding"/>
    <property type="evidence" value="ECO:0007669"/>
    <property type="project" value="InterPro"/>
</dbReference>
<dbReference type="PROSITE" id="PS50507">
    <property type="entry name" value="RDRP_SSRNA_POS"/>
    <property type="match status" value="1"/>
</dbReference>
<evidence type="ECO:0000256" key="3">
    <source>
        <dbReference type="ARBA" id="ARBA00022664"/>
    </source>
</evidence>
<dbReference type="InterPro" id="IPR026490">
    <property type="entry name" value="mRNA_cap_0/1_MeTrfase"/>
</dbReference>
<dbReference type="GO" id="GO:0039694">
    <property type="term" value="P:viral RNA genome replication"/>
    <property type="evidence" value="ECO:0007669"/>
    <property type="project" value="InterPro"/>
</dbReference>
<evidence type="ECO:0000313" key="9">
    <source>
        <dbReference type="EMBL" id="APG76081.1"/>
    </source>
</evidence>
<comment type="subcellular location">
    <subcellularLocation>
        <location evidence="1">Host nucleus</location>
    </subcellularLocation>
</comment>
<dbReference type="SUPFAM" id="SSF53335">
    <property type="entry name" value="S-adenosyl-L-methionine-dependent methyltransferases"/>
    <property type="match status" value="1"/>
</dbReference>
<keyword evidence="5" id="KW-0548">Nucleotidyltransferase</keyword>
<dbReference type="InterPro" id="IPR002877">
    <property type="entry name" value="RNA_MeTrfase_FtsJ_dom"/>
</dbReference>
<dbReference type="InterPro" id="IPR000208">
    <property type="entry name" value="Flavi_RdRp_fingers/palm"/>
</dbReference>
<dbReference type="GO" id="GO:0003723">
    <property type="term" value="F:RNA binding"/>
    <property type="evidence" value="ECO:0007669"/>
    <property type="project" value="UniProtKB-KW"/>
</dbReference>
<keyword evidence="3" id="KW-0507">mRNA processing</keyword>
<evidence type="ECO:0000259" key="8">
    <source>
        <dbReference type="PROSITE" id="PS50507"/>
    </source>
</evidence>
<proteinExistence type="predicted"/>
<protein>
    <submittedName>
        <fullName evidence="9">NS5-like protein</fullName>
    </submittedName>
</protein>
<evidence type="ECO:0000256" key="5">
    <source>
        <dbReference type="ARBA" id="ARBA00022695"/>
    </source>
</evidence>
<evidence type="ECO:0000256" key="4">
    <source>
        <dbReference type="ARBA" id="ARBA00022679"/>
    </source>
</evidence>
<keyword evidence="2" id="KW-1048">Host nucleus</keyword>
<dbReference type="Gene3D" id="3.40.50.150">
    <property type="entry name" value="Vaccinia Virus protein VP39"/>
    <property type="match status" value="1"/>
</dbReference>
<dbReference type="SUPFAM" id="SSF56672">
    <property type="entry name" value="DNA/RNA polymerases"/>
    <property type="match status" value="1"/>
</dbReference>